<protein>
    <submittedName>
        <fullName evidence="4">Transcriptional regulator, TetR family</fullName>
    </submittedName>
</protein>
<dbReference type="PROSITE" id="PS50977">
    <property type="entry name" value="HTH_TETR_2"/>
    <property type="match status" value="1"/>
</dbReference>
<evidence type="ECO:0000256" key="1">
    <source>
        <dbReference type="ARBA" id="ARBA00023125"/>
    </source>
</evidence>
<dbReference type="GO" id="GO:0003700">
    <property type="term" value="F:DNA-binding transcription factor activity"/>
    <property type="evidence" value="ECO:0007669"/>
    <property type="project" value="TreeGrafter"/>
</dbReference>
<organism evidence="4 5">
    <name type="scientific">Pseudomonas asturiensis</name>
    <dbReference type="NCBI Taxonomy" id="1190415"/>
    <lineage>
        <taxon>Bacteria</taxon>
        <taxon>Pseudomonadati</taxon>
        <taxon>Pseudomonadota</taxon>
        <taxon>Gammaproteobacteria</taxon>
        <taxon>Pseudomonadales</taxon>
        <taxon>Pseudomonadaceae</taxon>
        <taxon>Pseudomonas</taxon>
    </lineage>
</organism>
<dbReference type="InterPro" id="IPR039536">
    <property type="entry name" value="TetR_C_Proteobacteria"/>
</dbReference>
<gene>
    <name evidence="4" type="ORF">SAMN05216593_113123</name>
</gene>
<dbReference type="InterPro" id="IPR050109">
    <property type="entry name" value="HTH-type_TetR-like_transc_reg"/>
</dbReference>
<comment type="caution">
    <text evidence="2">Lacks conserved residue(s) required for the propagation of feature annotation.</text>
</comment>
<dbReference type="AlphaFoldDB" id="A0A1M7PU52"/>
<evidence type="ECO:0000259" key="3">
    <source>
        <dbReference type="PROSITE" id="PS50977"/>
    </source>
</evidence>
<accession>A0A1M7PU52</accession>
<dbReference type="InterPro" id="IPR009057">
    <property type="entry name" value="Homeodomain-like_sf"/>
</dbReference>
<feature type="domain" description="HTH tetR-type" evidence="3">
    <location>
        <begin position="1"/>
        <end position="37"/>
    </location>
</feature>
<dbReference type="STRING" id="1190415.SAMN05216593_113123"/>
<sequence length="177" mass="19202">MAKVAACVGGSKSTLYRYYGSKEELFIAVNQDAAKRHILPSLEQLLSSTSEDLSDALKRFGEAAVSMVASEPSIKMLRTVIGESGRSDIGRRFYDEGQKLGIEALAGFFKMQMDKGVMRNTDPITAAKHLVALFDAETVSPCLMGIRGALTPPEIQQAVSRAVDTYLNGYTLKFQGA</sequence>
<proteinExistence type="predicted"/>
<keyword evidence="1 2" id="KW-0238">DNA-binding</keyword>
<evidence type="ECO:0000256" key="2">
    <source>
        <dbReference type="PROSITE-ProRule" id="PRU00335"/>
    </source>
</evidence>
<dbReference type="Pfam" id="PF00440">
    <property type="entry name" value="TetR_N"/>
    <property type="match status" value="1"/>
</dbReference>
<dbReference type="Pfam" id="PF14246">
    <property type="entry name" value="TetR_C_7"/>
    <property type="match status" value="1"/>
</dbReference>
<name>A0A1M7PU52_9PSED</name>
<dbReference type="GO" id="GO:0000976">
    <property type="term" value="F:transcription cis-regulatory region binding"/>
    <property type="evidence" value="ECO:0007669"/>
    <property type="project" value="TreeGrafter"/>
</dbReference>
<dbReference type="EMBL" id="FRDA01000013">
    <property type="protein sequence ID" value="SHN21038.1"/>
    <property type="molecule type" value="Genomic_DNA"/>
</dbReference>
<dbReference type="Gene3D" id="1.10.357.10">
    <property type="entry name" value="Tetracycline Repressor, domain 2"/>
    <property type="match status" value="1"/>
</dbReference>
<reference evidence="4 5" key="1">
    <citation type="submission" date="2016-11" db="EMBL/GenBank/DDBJ databases">
        <authorList>
            <person name="Jaros S."/>
            <person name="Januszkiewicz K."/>
            <person name="Wedrychowicz H."/>
        </authorList>
    </citation>
    <scope>NUCLEOTIDE SEQUENCE [LARGE SCALE GENOMIC DNA]</scope>
    <source>
        <strain evidence="4 5">LMG 26898</strain>
    </source>
</reference>
<dbReference type="SUPFAM" id="SSF46689">
    <property type="entry name" value="Homeodomain-like"/>
    <property type="match status" value="1"/>
</dbReference>
<dbReference type="Gene3D" id="1.10.10.60">
    <property type="entry name" value="Homeodomain-like"/>
    <property type="match status" value="1"/>
</dbReference>
<dbReference type="PANTHER" id="PTHR30055">
    <property type="entry name" value="HTH-TYPE TRANSCRIPTIONAL REGULATOR RUTR"/>
    <property type="match status" value="1"/>
</dbReference>
<evidence type="ECO:0000313" key="4">
    <source>
        <dbReference type="EMBL" id="SHN21038.1"/>
    </source>
</evidence>
<evidence type="ECO:0000313" key="5">
    <source>
        <dbReference type="Proteomes" id="UP000183983"/>
    </source>
</evidence>
<dbReference type="InterPro" id="IPR001647">
    <property type="entry name" value="HTH_TetR"/>
</dbReference>
<dbReference type="PANTHER" id="PTHR30055:SF119">
    <property type="entry name" value="NALC"/>
    <property type="match status" value="1"/>
</dbReference>
<dbReference type="Proteomes" id="UP000183983">
    <property type="component" value="Unassembled WGS sequence"/>
</dbReference>